<dbReference type="InterPro" id="IPR039425">
    <property type="entry name" value="RNA_pol_sigma-70-like"/>
</dbReference>
<reference evidence="7 8" key="1">
    <citation type="submission" date="2019-09" db="EMBL/GenBank/DDBJ databases">
        <title>High taxonomic diversity of Micromonospora strains isolated from Medicago sativa nodules in different geographical locations.</title>
        <authorList>
            <person name="Martinez-Hidalgo P."/>
            <person name="Flores-Felix J.D."/>
            <person name="Velazquez E."/>
            <person name="Brau L."/>
            <person name="Trujillo M.E."/>
            <person name="Martinez-Molina E."/>
        </authorList>
    </citation>
    <scope>NUCLEOTIDE SEQUENCE [LARGE SCALE GENOMIC DNA]</scope>
    <source>
        <strain evidence="7 8">ALFB5</strain>
    </source>
</reference>
<feature type="compositionally biased region" description="Low complexity" evidence="5">
    <location>
        <begin position="38"/>
        <end position="47"/>
    </location>
</feature>
<dbReference type="Gene3D" id="1.10.1740.10">
    <property type="match status" value="1"/>
</dbReference>
<evidence type="ECO:0000313" key="8">
    <source>
        <dbReference type="Proteomes" id="UP000471364"/>
    </source>
</evidence>
<sequence>MPGRPREPAHHPGTADRRVRIPSALRRRNPMPHDERAPTTAPRAASAPRRHPDIAPSILALLHRAQRGDRDAFADLYTVYREPVTRYVRVRMRDRDRDAIPDLVQETFTGALAELPTALLDVRGWFIIQAAKACNQHDWSRRRYVRAAYAVRDHATRHTAAPPAIERNRPPGRITFVHAMARLTADQRRAIHLRYLDGYPRDTAARLMGRSTEAVRCLERRAIRRMQRALTVPAVPA</sequence>
<proteinExistence type="inferred from homology"/>
<dbReference type="InterPro" id="IPR007630">
    <property type="entry name" value="RNA_pol_sigma70_r4"/>
</dbReference>
<keyword evidence="8" id="KW-1185">Reference proteome</keyword>
<dbReference type="PANTHER" id="PTHR43133:SF57">
    <property type="entry name" value="RNA POLYMERASE SIGMA-70 FACTOR"/>
    <property type="match status" value="1"/>
</dbReference>
<evidence type="ECO:0000256" key="3">
    <source>
        <dbReference type="ARBA" id="ARBA00023082"/>
    </source>
</evidence>
<gene>
    <name evidence="7" type="ORF">F6X54_10220</name>
</gene>
<dbReference type="InterPro" id="IPR036388">
    <property type="entry name" value="WH-like_DNA-bd_sf"/>
</dbReference>
<dbReference type="InterPro" id="IPR014284">
    <property type="entry name" value="RNA_pol_sigma-70_dom"/>
</dbReference>
<feature type="domain" description="RNA polymerase sigma-70 region 4" evidence="6">
    <location>
        <begin position="179"/>
        <end position="227"/>
    </location>
</feature>
<organism evidence="7 8">
    <name type="scientific">Micromonospora aurantiaca</name>
    <name type="common">nom. illeg.</name>
    <dbReference type="NCBI Taxonomy" id="47850"/>
    <lineage>
        <taxon>Bacteria</taxon>
        <taxon>Bacillati</taxon>
        <taxon>Actinomycetota</taxon>
        <taxon>Actinomycetes</taxon>
        <taxon>Micromonosporales</taxon>
        <taxon>Micromonosporaceae</taxon>
        <taxon>Micromonospora</taxon>
    </lineage>
</organism>
<dbReference type="InterPro" id="IPR013325">
    <property type="entry name" value="RNA_pol_sigma_r2"/>
</dbReference>
<comment type="similarity">
    <text evidence="1">Belongs to the sigma-70 factor family. ECF subfamily.</text>
</comment>
<accession>A0ABQ6UIY6</accession>
<protein>
    <submittedName>
        <fullName evidence="7">Sigma-70 family RNA polymerase sigma factor</fullName>
    </submittedName>
</protein>
<feature type="compositionally biased region" description="Basic and acidic residues" evidence="5">
    <location>
        <begin position="1"/>
        <end position="19"/>
    </location>
</feature>
<dbReference type="Gene3D" id="1.10.10.10">
    <property type="entry name" value="Winged helix-like DNA-binding domain superfamily/Winged helix DNA-binding domain"/>
    <property type="match status" value="1"/>
</dbReference>
<evidence type="ECO:0000256" key="4">
    <source>
        <dbReference type="ARBA" id="ARBA00023163"/>
    </source>
</evidence>
<dbReference type="SUPFAM" id="SSF88946">
    <property type="entry name" value="Sigma2 domain of RNA polymerase sigma factors"/>
    <property type="match status" value="1"/>
</dbReference>
<dbReference type="Pfam" id="PF04545">
    <property type="entry name" value="Sigma70_r4"/>
    <property type="match status" value="1"/>
</dbReference>
<dbReference type="PANTHER" id="PTHR43133">
    <property type="entry name" value="RNA POLYMERASE ECF-TYPE SIGMA FACTO"/>
    <property type="match status" value="1"/>
</dbReference>
<keyword evidence="3" id="KW-0731">Sigma factor</keyword>
<dbReference type="SUPFAM" id="SSF88659">
    <property type="entry name" value="Sigma3 and sigma4 domains of RNA polymerase sigma factors"/>
    <property type="match status" value="1"/>
</dbReference>
<evidence type="ECO:0000313" key="7">
    <source>
        <dbReference type="EMBL" id="KAB1116849.1"/>
    </source>
</evidence>
<dbReference type="EMBL" id="WAAR01000034">
    <property type="protein sequence ID" value="KAB1116849.1"/>
    <property type="molecule type" value="Genomic_DNA"/>
</dbReference>
<comment type="caution">
    <text evidence="7">The sequence shown here is derived from an EMBL/GenBank/DDBJ whole genome shotgun (WGS) entry which is preliminary data.</text>
</comment>
<dbReference type="InterPro" id="IPR013324">
    <property type="entry name" value="RNA_pol_sigma_r3/r4-like"/>
</dbReference>
<name>A0ABQ6UIY6_9ACTN</name>
<evidence type="ECO:0000256" key="2">
    <source>
        <dbReference type="ARBA" id="ARBA00023015"/>
    </source>
</evidence>
<feature type="region of interest" description="Disordered" evidence="5">
    <location>
        <begin position="1"/>
        <end position="50"/>
    </location>
</feature>
<evidence type="ECO:0000256" key="1">
    <source>
        <dbReference type="ARBA" id="ARBA00010641"/>
    </source>
</evidence>
<dbReference type="NCBIfam" id="TIGR02937">
    <property type="entry name" value="sigma70-ECF"/>
    <property type="match status" value="1"/>
</dbReference>
<keyword evidence="2" id="KW-0805">Transcription regulation</keyword>
<keyword evidence="4" id="KW-0804">Transcription</keyword>
<dbReference type="Proteomes" id="UP000471364">
    <property type="component" value="Unassembled WGS sequence"/>
</dbReference>
<evidence type="ECO:0000256" key="5">
    <source>
        <dbReference type="SAM" id="MobiDB-lite"/>
    </source>
</evidence>
<evidence type="ECO:0000259" key="6">
    <source>
        <dbReference type="Pfam" id="PF04545"/>
    </source>
</evidence>